<accession>A0AAQ3WNC4</accession>
<dbReference type="GO" id="GO:0003723">
    <property type="term" value="F:RNA binding"/>
    <property type="evidence" value="ECO:0007669"/>
    <property type="project" value="InterPro"/>
</dbReference>
<evidence type="ECO:0000313" key="5">
    <source>
        <dbReference type="Proteomes" id="UP001341281"/>
    </source>
</evidence>
<dbReference type="InterPro" id="IPR002885">
    <property type="entry name" value="PPR_rpt"/>
</dbReference>
<dbReference type="GO" id="GO:0009451">
    <property type="term" value="P:RNA modification"/>
    <property type="evidence" value="ECO:0007669"/>
    <property type="project" value="InterPro"/>
</dbReference>
<dbReference type="FunFam" id="1.25.40.10:FF:000348">
    <property type="entry name" value="Pentatricopeptide repeat-containing protein chloroplastic"/>
    <property type="match status" value="1"/>
</dbReference>
<feature type="repeat" description="PPR" evidence="3">
    <location>
        <begin position="248"/>
        <end position="282"/>
    </location>
</feature>
<gene>
    <name evidence="4" type="ORF">U9M48_016944</name>
</gene>
<dbReference type="Pfam" id="PF13041">
    <property type="entry name" value="PPR_2"/>
    <property type="match status" value="2"/>
</dbReference>
<organism evidence="4 5">
    <name type="scientific">Paspalum notatum var. saurae</name>
    <dbReference type="NCBI Taxonomy" id="547442"/>
    <lineage>
        <taxon>Eukaryota</taxon>
        <taxon>Viridiplantae</taxon>
        <taxon>Streptophyta</taxon>
        <taxon>Embryophyta</taxon>
        <taxon>Tracheophyta</taxon>
        <taxon>Spermatophyta</taxon>
        <taxon>Magnoliopsida</taxon>
        <taxon>Liliopsida</taxon>
        <taxon>Poales</taxon>
        <taxon>Poaceae</taxon>
        <taxon>PACMAD clade</taxon>
        <taxon>Panicoideae</taxon>
        <taxon>Andropogonodae</taxon>
        <taxon>Paspaleae</taxon>
        <taxon>Paspalinae</taxon>
        <taxon>Paspalum</taxon>
    </lineage>
</organism>
<evidence type="ECO:0000256" key="2">
    <source>
        <dbReference type="ARBA" id="ARBA00022946"/>
    </source>
</evidence>
<dbReference type="InterPro" id="IPR046848">
    <property type="entry name" value="E_motif"/>
</dbReference>
<keyword evidence="5" id="KW-1185">Reference proteome</keyword>
<protein>
    <recommendedName>
        <fullName evidence="6">Pentatricopeptide repeat-containing protein</fullName>
    </recommendedName>
</protein>
<keyword evidence="1" id="KW-0677">Repeat</keyword>
<name>A0AAQ3WNC4_PASNO</name>
<feature type="repeat" description="PPR" evidence="3">
    <location>
        <begin position="122"/>
        <end position="156"/>
    </location>
</feature>
<evidence type="ECO:0008006" key="6">
    <source>
        <dbReference type="Google" id="ProtNLM"/>
    </source>
</evidence>
<sequence length="609" mass="68190">MANRARQLHAIFLTRGSHDPNNWAHLVREYVSHSSLREAALVYSRSVPRRTHHQPLLPVLLKAAASYRAEAESGFGRCLHAEALKSAFARDLLVGTTLVSMYCKRGALADARRAFDEMPHRNTVSYNALLAGYAAAGDMDGALALFGGMRSWTYVTWATLVRGFAETGDMAQARRWFEATPPGMRNVVTWTVLVHGYVAAGDMEAAREVFDRMPARNAFVWSSMVTGYFKAGDAEEAQAVFDRIPTRNLVNWNALIAGYAQIGCSEKALQAFHSMLEERVKPDEFTMASVLSACAQLGSLEQGRKVHDFINREHIRKNHFVMNGLIDMYAKCGDLTYARYIFDSMRWKNSECWNTMISALASHGRCDEALKLFFQMERSEQKPNTITLVAVLGACMHGGFVDEGLRIFNNFNAYGVEVGVEHYGCLVDLLGRAGKLKEAYKIVTNMPEEPNEVIWGSLLGACRVHGDTEMSRLVSDEIHRLHSGHTLTNDAEYIMLSNIMAASERWEQAEQLRKKMACHGIEKTPGCSSLELGIPECQGYAHVFLRDLISVADPKRNDLDRLHMIGKKKITDTVIAVAVLYPCFRTFEPQPLICLTCIYGWNVECYGVM</sequence>
<dbReference type="SUPFAM" id="SSF48452">
    <property type="entry name" value="TPR-like"/>
    <property type="match status" value="2"/>
</dbReference>
<evidence type="ECO:0000256" key="1">
    <source>
        <dbReference type="ARBA" id="ARBA00022737"/>
    </source>
</evidence>
<keyword evidence="2" id="KW-0809">Transit peptide</keyword>
<reference evidence="4 5" key="1">
    <citation type="submission" date="2024-02" db="EMBL/GenBank/DDBJ databases">
        <title>High-quality chromosome-scale genome assembly of Pensacola bahiagrass (Paspalum notatum Flugge var. saurae).</title>
        <authorList>
            <person name="Vega J.M."/>
            <person name="Podio M."/>
            <person name="Orjuela J."/>
            <person name="Siena L.A."/>
            <person name="Pessino S.C."/>
            <person name="Combes M.C."/>
            <person name="Mariac C."/>
            <person name="Albertini E."/>
            <person name="Pupilli F."/>
            <person name="Ortiz J.P.A."/>
            <person name="Leblanc O."/>
        </authorList>
    </citation>
    <scope>NUCLEOTIDE SEQUENCE [LARGE SCALE GENOMIC DNA]</scope>
    <source>
        <strain evidence="4">R1</strain>
        <tissue evidence="4">Leaf</tissue>
    </source>
</reference>
<feature type="repeat" description="PPR" evidence="3">
    <location>
        <begin position="186"/>
        <end position="220"/>
    </location>
</feature>
<dbReference type="EMBL" id="CP144748">
    <property type="protein sequence ID" value="WVZ67931.1"/>
    <property type="molecule type" value="Genomic_DNA"/>
</dbReference>
<dbReference type="InterPro" id="IPR046960">
    <property type="entry name" value="PPR_At4g14850-like_plant"/>
</dbReference>
<dbReference type="PROSITE" id="PS51375">
    <property type="entry name" value="PPR"/>
    <property type="match status" value="4"/>
</dbReference>
<dbReference type="PANTHER" id="PTHR47926:SF484">
    <property type="entry name" value="PENTATRICOPEPTIDE REPEAT-CONTAINING PROTEIN"/>
    <property type="match status" value="1"/>
</dbReference>
<feature type="repeat" description="PPR" evidence="3">
    <location>
        <begin position="349"/>
        <end position="383"/>
    </location>
</feature>
<dbReference type="PANTHER" id="PTHR47926">
    <property type="entry name" value="PENTATRICOPEPTIDE REPEAT-CONTAINING PROTEIN"/>
    <property type="match status" value="1"/>
</dbReference>
<dbReference type="InterPro" id="IPR011990">
    <property type="entry name" value="TPR-like_helical_dom_sf"/>
</dbReference>
<dbReference type="NCBIfam" id="TIGR00756">
    <property type="entry name" value="PPR"/>
    <property type="match status" value="4"/>
</dbReference>
<evidence type="ECO:0000256" key="3">
    <source>
        <dbReference type="PROSITE-ProRule" id="PRU00708"/>
    </source>
</evidence>
<dbReference type="Pfam" id="PF20431">
    <property type="entry name" value="E_motif"/>
    <property type="match status" value="1"/>
</dbReference>
<dbReference type="AlphaFoldDB" id="A0AAQ3WNC4"/>
<proteinExistence type="predicted"/>
<evidence type="ECO:0000313" key="4">
    <source>
        <dbReference type="EMBL" id="WVZ67931.1"/>
    </source>
</evidence>
<dbReference type="Gene3D" id="1.25.40.10">
    <property type="entry name" value="Tetratricopeptide repeat domain"/>
    <property type="match status" value="4"/>
</dbReference>
<dbReference type="Pfam" id="PF01535">
    <property type="entry name" value="PPR"/>
    <property type="match status" value="5"/>
</dbReference>
<dbReference type="Proteomes" id="UP001341281">
    <property type="component" value="Chromosome 04"/>
</dbReference>
<dbReference type="FunFam" id="1.25.40.10:FF:000345">
    <property type="entry name" value="Pentatricopeptide repeat-containing protein"/>
    <property type="match status" value="1"/>
</dbReference>